<feature type="transmembrane region" description="Helical" evidence="1">
    <location>
        <begin position="222"/>
        <end position="245"/>
    </location>
</feature>
<gene>
    <name evidence="2" type="ORF">SAMN05661086_01585</name>
</gene>
<protein>
    <submittedName>
        <fullName evidence="2">Uncharacterized protein</fullName>
    </submittedName>
</protein>
<evidence type="ECO:0000313" key="2">
    <source>
        <dbReference type="EMBL" id="SFR76951.1"/>
    </source>
</evidence>
<feature type="transmembrane region" description="Helical" evidence="1">
    <location>
        <begin position="516"/>
        <end position="536"/>
    </location>
</feature>
<evidence type="ECO:0000256" key="1">
    <source>
        <dbReference type="SAM" id="Phobius"/>
    </source>
</evidence>
<dbReference type="OrthoDB" id="2662505at2"/>
<feature type="transmembrane region" description="Helical" evidence="1">
    <location>
        <begin position="368"/>
        <end position="390"/>
    </location>
</feature>
<feature type="transmembrane region" description="Helical" evidence="1">
    <location>
        <begin position="332"/>
        <end position="356"/>
    </location>
</feature>
<sequence>MKKSYKQEKDEFYFYLHQILAYKPILNRIFYYLKRSLILLKPNHEYSICIEATKLFIICFYVAVGIFCGSVFLLQNGLFQILYVIGAVVLFIRHFIFLYLEQEEIKLLKQFQKFIGLLRHNYHKSKMLEEALEESIVKADFEISLHMECIYSLLRREEESVKEYQRTAPNRLFVSFYALCFVILKYGDTESKQYSAFLNNLEQLKEEIYIELLKREKLRHKFSGLVLIVLLPILFMNTIRVWALWSVPELYQYYNSVYGVMVRVLVLVSTVLAYEMIALLRGENQYREPEYVILNKVSEIKWIDKLLDIAILWSGKKVRAWYSRIQPFSKHLTIRIFLLQRCLSSFLGMFCYIYLLLCFDLQDSQIPFYVLLAVLGVLLASYFPWIIISFKSLFQKEAKALEIANMQYIVLVLYPVKSMEVQILLEWMELFSDYYRLSMESCVDDYSNLGEAALENLIEKEPDSELVKIVDAVSLCEQIGVERAFEGLESDRKYLLEKRKQDNEMHLSNREVLAKCLTYLPLILLIGLYLIVPFVLESISQLKEYILQFEAAMQ</sequence>
<organism evidence="2 3">
    <name type="scientific">Anaeromicropila populeti</name>
    <dbReference type="NCBI Taxonomy" id="37658"/>
    <lineage>
        <taxon>Bacteria</taxon>
        <taxon>Bacillati</taxon>
        <taxon>Bacillota</taxon>
        <taxon>Clostridia</taxon>
        <taxon>Lachnospirales</taxon>
        <taxon>Lachnospiraceae</taxon>
        <taxon>Anaeromicropila</taxon>
    </lineage>
</organism>
<feature type="transmembrane region" description="Helical" evidence="1">
    <location>
        <begin position="80"/>
        <end position="100"/>
    </location>
</feature>
<dbReference type="RefSeq" id="WP_092560149.1">
    <property type="nucleotide sequence ID" value="NZ_FOYZ01000005.1"/>
</dbReference>
<dbReference type="STRING" id="37658.SAMN05661086_01585"/>
<dbReference type="EMBL" id="FOYZ01000005">
    <property type="protein sequence ID" value="SFR76951.1"/>
    <property type="molecule type" value="Genomic_DNA"/>
</dbReference>
<evidence type="ECO:0000313" key="3">
    <source>
        <dbReference type="Proteomes" id="UP000199659"/>
    </source>
</evidence>
<feature type="transmembrane region" description="Helical" evidence="1">
    <location>
        <begin position="54"/>
        <end position="74"/>
    </location>
</feature>
<keyword evidence="1" id="KW-1133">Transmembrane helix</keyword>
<keyword evidence="1" id="KW-0812">Transmembrane</keyword>
<feature type="transmembrane region" description="Helical" evidence="1">
    <location>
        <begin position="257"/>
        <end position="280"/>
    </location>
</feature>
<reference evidence="2 3" key="1">
    <citation type="submission" date="2016-10" db="EMBL/GenBank/DDBJ databases">
        <authorList>
            <person name="de Groot N.N."/>
        </authorList>
    </citation>
    <scope>NUCLEOTIDE SEQUENCE [LARGE SCALE GENOMIC DNA]</scope>
    <source>
        <strain evidence="2 3">743A</strain>
    </source>
</reference>
<dbReference type="Proteomes" id="UP000199659">
    <property type="component" value="Unassembled WGS sequence"/>
</dbReference>
<dbReference type="AlphaFoldDB" id="A0A1I6JDB1"/>
<name>A0A1I6JDB1_9FIRM</name>
<keyword evidence="1" id="KW-0472">Membrane</keyword>
<accession>A0A1I6JDB1</accession>
<keyword evidence="3" id="KW-1185">Reference proteome</keyword>
<proteinExistence type="predicted"/>